<name>A0A1I3FYZ3_9FIRM</name>
<dbReference type="InterPro" id="IPR050248">
    <property type="entry name" value="Polysacc_deacetylase_ArnD"/>
</dbReference>
<dbReference type="SUPFAM" id="SSF88713">
    <property type="entry name" value="Glycoside hydrolase/deacetylase"/>
    <property type="match status" value="1"/>
</dbReference>
<dbReference type="PROSITE" id="PS51677">
    <property type="entry name" value="NODB"/>
    <property type="match status" value="1"/>
</dbReference>
<accession>A0A1I3FYZ3</accession>
<dbReference type="Gene3D" id="3.20.20.370">
    <property type="entry name" value="Glycoside hydrolase/deacetylase"/>
    <property type="match status" value="1"/>
</dbReference>
<keyword evidence="3" id="KW-1185">Reference proteome</keyword>
<gene>
    <name evidence="2" type="ORF">SAMN05192551_107114</name>
</gene>
<feature type="domain" description="NodB homology" evidence="1">
    <location>
        <begin position="1"/>
        <end position="155"/>
    </location>
</feature>
<evidence type="ECO:0000313" key="2">
    <source>
        <dbReference type="EMBL" id="SFI16463.1"/>
    </source>
</evidence>
<dbReference type="GO" id="GO:0016810">
    <property type="term" value="F:hydrolase activity, acting on carbon-nitrogen (but not peptide) bonds"/>
    <property type="evidence" value="ECO:0007669"/>
    <property type="project" value="InterPro"/>
</dbReference>
<dbReference type="Pfam" id="PF01522">
    <property type="entry name" value="Polysacc_deac_1"/>
    <property type="match status" value="1"/>
</dbReference>
<dbReference type="Proteomes" id="UP000199287">
    <property type="component" value="Unassembled WGS sequence"/>
</dbReference>
<dbReference type="InterPro" id="IPR011330">
    <property type="entry name" value="Glyco_hydro/deAcase_b/a-brl"/>
</dbReference>
<dbReference type="EMBL" id="FOQA01000007">
    <property type="protein sequence ID" value="SFI16463.1"/>
    <property type="molecule type" value="Genomic_DNA"/>
</dbReference>
<dbReference type="STRING" id="69895.SAMN05192551_107114"/>
<protein>
    <submittedName>
        <fullName evidence="2">Polysaccharide deacetylase</fullName>
    </submittedName>
</protein>
<sequence length="171" mass="19869">MYQRIVNEGHQLGNHTYSHDYEKIYQSPEAFIEDVEKLQDFLETSTGVRPEVFRFPAGSNNQIYRRVQQDNPYLMIEIKQLLREKELPYFDWNASSTDAAAVTLDTDIIIKNTLKHVAGHQNAIILFHDSAAKSTTVEALPTIIRRLESLGYHFDVLTPDSFYVHFNYLLF</sequence>
<dbReference type="PANTHER" id="PTHR10587:SF125">
    <property type="entry name" value="POLYSACCHARIDE DEACETYLASE YHEN-RELATED"/>
    <property type="match status" value="1"/>
</dbReference>
<dbReference type="InterPro" id="IPR002509">
    <property type="entry name" value="NODB_dom"/>
</dbReference>
<dbReference type="GO" id="GO:0005975">
    <property type="term" value="P:carbohydrate metabolic process"/>
    <property type="evidence" value="ECO:0007669"/>
    <property type="project" value="InterPro"/>
</dbReference>
<proteinExistence type="predicted"/>
<evidence type="ECO:0000259" key="1">
    <source>
        <dbReference type="PROSITE" id="PS51677"/>
    </source>
</evidence>
<dbReference type="AlphaFoldDB" id="A0A1I3FYZ3"/>
<reference evidence="3" key="1">
    <citation type="submission" date="2016-10" db="EMBL/GenBank/DDBJ databases">
        <authorList>
            <person name="Varghese N."/>
            <person name="Submissions S."/>
        </authorList>
    </citation>
    <scope>NUCLEOTIDE SEQUENCE [LARGE SCALE GENOMIC DNA]</scope>
    <source>
        <strain evidence="3">Z-7934</strain>
    </source>
</reference>
<evidence type="ECO:0000313" key="3">
    <source>
        <dbReference type="Proteomes" id="UP000199287"/>
    </source>
</evidence>
<organism evidence="2 3">
    <name type="scientific">Tindallia magadiensis</name>
    <dbReference type="NCBI Taxonomy" id="69895"/>
    <lineage>
        <taxon>Bacteria</taxon>
        <taxon>Bacillati</taxon>
        <taxon>Bacillota</taxon>
        <taxon>Clostridia</taxon>
        <taxon>Peptostreptococcales</taxon>
        <taxon>Tindalliaceae</taxon>
        <taxon>Tindallia</taxon>
    </lineage>
</organism>
<dbReference type="PANTHER" id="PTHR10587">
    <property type="entry name" value="GLYCOSYL TRANSFERASE-RELATED"/>
    <property type="match status" value="1"/>
</dbReference>